<dbReference type="NCBIfam" id="NF000648">
    <property type="entry name" value="PRK00026.1"/>
    <property type="match status" value="1"/>
</dbReference>
<comment type="subunit">
    <text evidence="4 15 16">Homodimer.</text>
</comment>
<evidence type="ECO:0000313" key="19">
    <source>
        <dbReference type="Proteomes" id="UP001497533"/>
    </source>
</evidence>
<evidence type="ECO:0000256" key="16">
    <source>
        <dbReference type="RuleBase" id="RU003464"/>
    </source>
</evidence>
<protein>
    <recommendedName>
        <fullName evidence="6 15">tRNA (guanine-N(1)-)-methyltransferase</fullName>
        <ecNumber evidence="5 15">2.1.1.228</ecNumber>
    </recommendedName>
    <alternativeName>
        <fullName evidence="12 15">M1G-methyltransferase</fullName>
    </alternativeName>
    <alternativeName>
        <fullName evidence="13 15">tRNA [GM37] methyltransferase</fullName>
    </alternativeName>
</protein>
<dbReference type="EC" id="2.1.1.228" evidence="5 15"/>
<comment type="subcellular location">
    <subcellularLocation>
        <location evidence="2 15 16">Cytoplasm</location>
    </subcellularLocation>
</comment>
<gene>
    <name evidence="15 18" type="primary">trmD</name>
    <name evidence="18" type="ORF">PRHACTZTBTEA_588</name>
</gene>
<evidence type="ECO:0000256" key="8">
    <source>
        <dbReference type="ARBA" id="ARBA00022603"/>
    </source>
</evidence>
<comment type="catalytic activity">
    <reaction evidence="14 15 16">
        <text>guanosine(37) in tRNA + S-adenosyl-L-methionine = N(1)-methylguanosine(37) in tRNA + S-adenosyl-L-homocysteine + H(+)</text>
        <dbReference type="Rhea" id="RHEA:36899"/>
        <dbReference type="Rhea" id="RHEA-COMP:10145"/>
        <dbReference type="Rhea" id="RHEA-COMP:10147"/>
        <dbReference type="ChEBI" id="CHEBI:15378"/>
        <dbReference type="ChEBI" id="CHEBI:57856"/>
        <dbReference type="ChEBI" id="CHEBI:59789"/>
        <dbReference type="ChEBI" id="CHEBI:73542"/>
        <dbReference type="ChEBI" id="CHEBI:74269"/>
        <dbReference type="EC" id="2.1.1.228"/>
    </reaction>
</comment>
<evidence type="ECO:0000256" key="2">
    <source>
        <dbReference type="ARBA" id="ARBA00004496"/>
    </source>
</evidence>
<dbReference type="SUPFAM" id="SSF75217">
    <property type="entry name" value="alpha/beta knot"/>
    <property type="match status" value="1"/>
</dbReference>
<keyword evidence="9 15" id="KW-0808">Transferase</keyword>
<evidence type="ECO:0000256" key="7">
    <source>
        <dbReference type="ARBA" id="ARBA00022490"/>
    </source>
</evidence>
<dbReference type="Gene3D" id="3.40.1280.10">
    <property type="match status" value="1"/>
</dbReference>
<accession>A0ABM9NPU5</accession>
<sequence>MFINIISLFPEMFKAITKYGVTSKAVKNKLLKIEFFNPRNFTKDKHKTVDDRPYGGGPGMLMMVKPLKKAINLAKTKLGANTKVFYLSPQGKILNQNIIYKIIKLKKIILVCGRYKGIDERFIQTEINEELSIGDYILTGGELAAMVLIDSLSRFIPGTLNHKNSAFQDSFSNGLLDCPQYTRPRILNGIKVPDVILSGNHLKINIWKMKQSLGRTWLKKPELLKKIKLTNNQKLLLNEFQKEYYEQQIN</sequence>
<evidence type="ECO:0000256" key="15">
    <source>
        <dbReference type="HAMAP-Rule" id="MF_00605"/>
    </source>
</evidence>
<feature type="binding site" evidence="15">
    <location>
        <begin position="133"/>
        <end position="138"/>
    </location>
    <ligand>
        <name>S-adenosyl-L-methionine</name>
        <dbReference type="ChEBI" id="CHEBI:59789"/>
    </ligand>
</feature>
<evidence type="ECO:0000256" key="9">
    <source>
        <dbReference type="ARBA" id="ARBA00022679"/>
    </source>
</evidence>
<feature type="binding site" evidence="15">
    <location>
        <position position="113"/>
    </location>
    <ligand>
        <name>S-adenosyl-L-methionine</name>
        <dbReference type="ChEBI" id="CHEBI:59789"/>
    </ligand>
</feature>
<dbReference type="HAMAP" id="MF_00605">
    <property type="entry name" value="TrmD"/>
    <property type="match status" value="1"/>
</dbReference>
<name>A0ABM9NPU5_9GAMM</name>
<dbReference type="CDD" id="cd18080">
    <property type="entry name" value="TrmD-like"/>
    <property type="match status" value="1"/>
</dbReference>
<keyword evidence="11 15" id="KW-0819">tRNA processing</keyword>
<dbReference type="Gene3D" id="1.10.1270.20">
    <property type="entry name" value="tRNA(m1g37)methyltransferase, domain 2"/>
    <property type="match status" value="1"/>
</dbReference>
<dbReference type="InterPro" id="IPR029028">
    <property type="entry name" value="Alpha/beta_knot_MTases"/>
</dbReference>
<keyword evidence="10 15" id="KW-0949">S-adenosyl-L-methionine</keyword>
<dbReference type="GO" id="GO:0052906">
    <property type="term" value="F:tRNA (guanine(37)-N1)-methyltransferase activity"/>
    <property type="evidence" value="ECO:0007669"/>
    <property type="project" value="UniProtKB-EC"/>
</dbReference>
<evidence type="ECO:0000256" key="4">
    <source>
        <dbReference type="ARBA" id="ARBA00011738"/>
    </source>
</evidence>
<evidence type="ECO:0000256" key="10">
    <source>
        <dbReference type="ARBA" id="ARBA00022691"/>
    </source>
</evidence>
<evidence type="ECO:0000256" key="3">
    <source>
        <dbReference type="ARBA" id="ARBA00007630"/>
    </source>
</evidence>
<evidence type="ECO:0000256" key="5">
    <source>
        <dbReference type="ARBA" id="ARBA00012807"/>
    </source>
</evidence>
<dbReference type="PIRSF" id="PIRSF000386">
    <property type="entry name" value="tRNA_mtase"/>
    <property type="match status" value="1"/>
</dbReference>
<keyword evidence="8 15" id="KW-0489">Methyltransferase</keyword>
<dbReference type="RefSeq" id="WP_341764951.1">
    <property type="nucleotide sequence ID" value="NZ_OZ034688.1"/>
</dbReference>
<evidence type="ECO:0000313" key="18">
    <source>
        <dbReference type="EMBL" id="CAL1329495.1"/>
    </source>
</evidence>
<evidence type="ECO:0000256" key="14">
    <source>
        <dbReference type="ARBA" id="ARBA00047783"/>
    </source>
</evidence>
<dbReference type="Pfam" id="PF01746">
    <property type="entry name" value="tRNA_m1G_MT"/>
    <property type="match status" value="1"/>
</dbReference>
<keyword evidence="7 15" id="KW-0963">Cytoplasm</keyword>
<dbReference type="InterPro" id="IPR002649">
    <property type="entry name" value="tRNA_m1G_MeTrfase_TrmD"/>
</dbReference>
<evidence type="ECO:0000259" key="17">
    <source>
        <dbReference type="Pfam" id="PF01746"/>
    </source>
</evidence>
<comment type="similarity">
    <text evidence="3 15 16">Belongs to the RNA methyltransferase TrmD family.</text>
</comment>
<keyword evidence="19" id="KW-1185">Reference proteome</keyword>
<reference evidence="18" key="1">
    <citation type="submission" date="2024-04" db="EMBL/GenBank/DDBJ databases">
        <authorList>
            <person name="Manzano-Marin A."/>
            <person name="Manzano-Marin A."/>
            <person name="Alejandro Manzano Marin A."/>
        </authorList>
    </citation>
    <scope>NUCLEOTIDE SEQUENCE [LARGE SCALE GENOMIC DNA]</scope>
    <source>
        <strain evidence="18">TABTEA</strain>
    </source>
</reference>
<dbReference type="InterPro" id="IPR029026">
    <property type="entry name" value="tRNA_m1G_MTases_N"/>
</dbReference>
<dbReference type="InterPro" id="IPR016009">
    <property type="entry name" value="tRNA_MeTrfase_TRMD/TRM10"/>
</dbReference>
<dbReference type="NCBIfam" id="TIGR00088">
    <property type="entry name" value="trmD"/>
    <property type="match status" value="1"/>
</dbReference>
<organism evidence="18 19">
    <name type="scientific">Candidatus Providencia siddallii</name>
    <dbReference type="NCBI Taxonomy" id="1715285"/>
    <lineage>
        <taxon>Bacteria</taxon>
        <taxon>Pseudomonadati</taxon>
        <taxon>Pseudomonadota</taxon>
        <taxon>Gammaproteobacteria</taxon>
        <taxon>Enterobacterales</taxon>
        <taxon>Morganellaceae</taxon>
        <taxon>Providencia</taxon>
    </lineage>
</organism>
<dbReference type="InterPro" id="IPR023148">
    <property type="entry name" value="tRNA_m1G_MeTrfase_C_sf"/>
</dbReference>
<evidence type="ECO:0000256" key="13">
    <source>
        <dbReference type="ARBA" id="ARBA00033392"/>
    </source>
</evidence>
<dbReference type="EMBL" id="OZ034688">
    <property type="protein sequence ID" value="CAL1329495.1"/>
    <property type="molecule type" value="Genomic_DNA"/>
</dbReference>
<evidence type="ECO:0000256" key="11">
    <source>
        <dbReference type="ARBA" id="ARBA00022694"/>
    </source>
</evidence>
<dbReference type="PANTHER" id="PTHR46417">
    <property type="entry name" value="TRNA (GUANINE-N(1)-)-METHYLTRANSFERASE"/>
    <property type="match status" value="1"/>
</dbReference>
<comment type="function">
    <text evidence="1 15 16">Specifically methylates guanosine-37 in various tRNAs.</text>
</comment>
<dbReference type="PANTHER" id="PTHR46417:SF1">
    <property type="entry name" value="TRNA (GUANINE-N(1)-)-METHYLTRANSFERASE"/>
    <property type="match status" value="1"/>
</dbReference>
<proteinExistence type="inferred from homology"/>
<dbReference type="GO" id="GO:0032259">
    <property type="term" value="P:methylation"/>
    <property type="evidence" value="ECO:0007669"/>
    <property type="project" value="UniProtKB-KW"/>
</dbReference>
<evidence type="ECO:0000256" key="12">
    <source>
        <dbReference type="ARBA" id="ARBA00029736"/>
    </source>
</evidence>
<evidence type="ECO:0000256" key="6">
    <source>
        <dbReference type="ARBA" id="ARBA00014679"/>
    </source>
</evidence>
<evidence type="ECO:0000256" key="1">
    <source>
        <dbReference type="ARBA" id="ARBA00002634"/>
    </source>
</evidence>
<dbReference type="Proteomes" id="UP001497533">
    <property type="component" value="Chromosome"/>
</dbReference>
<feature type="domain" description="tRNA methyltransferase TRMD/TRM10-type" evidence="17">
    <location>
        <begin position="1"/>
        <end position="226"/>
    </location>
</feature>